<evidence type="ECO:0000259" key="7">
    <source>
        <dbReference type="PROSITE" id="PS00716"/>
    </source>
</evidence>
<comment type="caution">
    <text evidence="8">The sequence shown here is derived from an EMBL/GenBank/DDBJ whole genome shotgun (WGS) entry which is preliminary data.</text>
</comment>
<dbReference type="Pfam" id="PF04542">
    <property type="entry name" value="Sigma70_r2"/>
    <property type="match status" value="1"/>
</dbReference>
<dbReference type="Gene3D" id="1.20.140.160">
    <property type="match status" value="1"/>
</dbReference>
<dbReference type="InterPro" id="IPR013325">
    <property type="entry name" value="RNA_pol_sigma_r2"/>
</dbReference>
<evidence type="ECO:0000256" key="5">
    <source>
        <dbReference type="RuleBase" id="RU362124"/>
    </source>
</evidence>
<evidence type="ECO:0000256" key="4">
    <source>
        <dbReference type="ARBA" id="ARBA00023163"/>
    </source>
</evidence>
<sequence>MKQLQHMEQTELLWTRWQHDQDKQARDALVVAHLPLVHKVVYKMSSGWHAAINFDDLISMGTLGLIEAIERFDRARGYEFATFATWRIRGAVLDGLRSLDWVPRSLRSKAKEIEAAYATLEHELLRSALDEEVAERLNMPLPEFRQALHELSVSPLVSLDNVLRSDESGNDVLVSDAIIDPNAPLPETSIERSMVQDVLTKVLERLPEKERMVILLHYYEDFSFKDIAEVLGLSGSRVSQLHTKAIYRLRGALSRLKLELRS</sequence>
<evidence type="ECO:0000313" key="8">
    <source>
        <dbReference type="EMBL" id="MFD2171332.1"/>
    </source>
</evidence>
<proteinExistence type="inferred from homology"/>
<dbReference type="InterPro" id="IPR014284">
    <property type="entry name" value="RNA_pol_sigma-70_dom"/>
</dbReference>
<protein>
    <recommendedName>
        <fullName evidence="5">RNA polymerase sigma factor</fullName>
    </recommendedName>
</protein>
<dbReference type="RefSeq" id="WP_386048044.1">
    <property type="nucleotide sequence ID" value="NZ_JBHUIO010000009.1"/>
</dbReference>
<dbReference type="CDD" id="cd06171">
    <property type="entry name" value="Sigma70_r4"/>
    <property type="match status" value="1"/>
</dbReference>
<dbReference type="NCBIfam" id="TIGR02479">
    <property type="entry name" value="FliA_WhiG"/>
    <property type="match status" value="1"/>
</dbReference>
<dbReference type="Proteomes" id="UP001597343">
    <property type="component" value="Unassembled WGS sequence"/>
</dbReference>
<dbReference type="InterPro" id="IPR007624">
    <property type="entry name" value="RNA_pol_sigma70_r3"/>
</dbReference>
<comment type="similarity">
    <text evidence="5">Belongs to the sigma-70 factor family.</text>
</comment>
<dbReference type="Pfam" id="PF04545">
    <property type="entry name" value="Sigma70_r4"/>
    <property type="match status" value="1"/>
</dbReference>
<dbReference type="PANTHER" id="PTHR30385">
    <property type="entry name" value="SIGMA FACTOR F FLAGELLAR"/>
    <property type="match status" value="1"/>
</dbReference>
<dbReference type="PIRSF" id="PIRSF000770">
    <property type="entry name" value="RNA_pol_sigma-SigE/K"/>
    <property type="match status" value="1"/>
</dbReference>
<dbReference type="InterPro" id="IPR012845">
    <property type="entry name" value="RNA_pol_sigma_FliA_WhiG"/>
</dbReference>
<evidence type="ECO:0000256" key="2">
    <source>
        <dbReference type="ARBA" id="ARBA00023082"/>
    </source>
</evidence>
<evidence type="ECO:0000256" key="1">
    <source>
        <dbReference type="ARBA" id="ARBA00023015"/>
    </source>
</evidence>
<dbReference type="SUPFAM" id="SSF88946">
    <property type="entry name" value="Sigma2 domain of RNA polymerase sigma factors"/>
    <property type="match status" value="1"/>
</dbReference>
<accession>A0ABW4ZZB2</accession>
<dbReference type="Pfam" id="PF04539">
    <property type="entry name" value="Sigma70_r3"/>
    <property type="match status" value="1"/>
</dbReference>
<name>A0ABW4ZZB2_9BACL</name>
<keyword evidence="1 5" id="KW-0805">Transcription regulation</keyword>
<dbReference type="InterPro" id="IPR007630">
    <property type="entry name" value="RNA_pol_sigma70_r4"/>
</dbReference>
<dbReference type="SUPFAM" id="SSF88659">
    <property type="entry name" value="Sigma3 and sigma4 domains of RNA polymerase sigma factors"/>
    <property type="match status" value="2"/>
</dbReference>
<comment type="function">
    <text evidence="5">Sigma factors are initiation factors that promote the attachment of RNA polymerase to specific initiation sites and are then released.</text>
</comment>
<keyword evidence="4 5" id="KW-0804">Transcription</keyword>
<feature type="domain" description="RNA polymerase sigma-70" evidence="7">
    <location>
        <begin position="223"/>
        <end position="249"/>
    </location>
</feature>
<reference evidence="9" key="1">
    <citation type="journal article" date="2019" name="Int. J. Syst. Evol. Microbiol.">
        <title>The Global Catalogue of Microorganisms (GCM) 10K type strain sequencing project: providing services to taxonomists for standard genome sequencing and annotation.</title>
        <authorList>
            <consortium name="The Broad Institute Genomics Platform"/>
            <consortium name="The Broad Institute Genome Sequencing Center for Infectious Disease"/>
            <person name="Wu L."/>
            <person name="Ma J."/>
        </authorList>
    </citation>
    <scope>NUCLEOTIDE SEQUENCE [LARGE SCALE GENOMIC DNA]</scope>
    <source>
        <strain evidence="9">CGMCC 1.13574</strain>
    </source>
</reference>
<evidence type="ECO:0000256" key="3">
    <source>
        <dbReference type="ARBA" id="ARBA00023125"/>
    </source>
</evidence>
<evidence type="ECO:0000313" key="9">
    <source>
        <dbReference type="Proteomes" id="UP001597343"/>
    </source>
</evidence>
<organism evidence="8 9">
    <name type="scientific">Tumebacillus lipolyticus</name>
    <dbReference type="NCBI Taxonomy" id="1280370"/>
    <lineage>
        <taxon>Bacteria</taxon>
        <taxon>Bacillati</taxon>
        <taxon>Bacillota</taxon>
        <taxon>Bacilli</taxon>
        <taxon>Bacillales</taxon>
        <taxon>Alicyclobacillaceae</taxon>
        <taxon>Tumebacillus</taxon>
    </lineage>
</organism>
<dbReference type="InterPro" id="IPR007627">
    <property type="entry name" value="RNA_pol_sigma70_r2"/>
</dbReference>
<feature type="domain" description="RNA polymerase sigma-70" evidence="6">
    <location>
        <begin position="56"/>
        <end position="69"/>
    </location>
</feature>
<dbReference type="Gene3D" id="1.10.1740.10">
    <property type="match status" value="1"/>
</dbReference>
<dbReference type="InterPro" id="IPR013324">
    <property type="entry name" value="RNA_pol_sigma_r3/r4-like"/>
</dbReference>
<dbReference type="PROSITE" id="PS00715">
    <property type="entry name" value="SIGMA70_1"/>
    <property type="match status" value="1"/>
</dbReference>
<dbReference type="EMBL" id="JBHUIO010000009">
    <property type="protein sequence ID" value="MFD2171332.1"/>
    <property type="molecule type" value="Genomic_DNA"/>
</dbReference>
<keyword evidence="9" id="KW-1185">Reference proteome</keyword>
<dbReference type="PRINTS" id="PR00046">
    <property type="entry name" value="SIGMA70FCT"/>
</dbReference>
<dbReference type="NCBIfam" id="TIGR02937">
    <property type="entry name" value="sigma70-ECF"/>
    <property type="match status" value="1"/>
</dbReference>
<keyword evidence="3 5" id="KW-0238">DNA-binding</keyword>
<gene>
    <name evidence="8" type="ORF">ACFSOY_15285</name>
</gene>
<dbReference type="PROSITE" id="PS00716">
    <property type="entry name" value="SIGMA70_2"/>
    <property type="match status" value="1"/>
</dbReference>
<dbReference type="InterPro" id="IPR000943">
    <property type="entry name" value="RNA_pol_sigma70"/>
</dbReference>
<dbReference type="NCBIfam" id="NF005413">
    <property type="entry name" value="PRK06986.1"/>
    <property type="match status" value="1"/>
</dbReference>
<evidence type="ECO:0000259" key="6">
    <source>
        <dbReference type="PROSITE" id="PS00715"/>
    </source>
</evidence>
<dbReference type="PANTHER" id="PTHR30385:SF7">
    <property type="entry name" value="RNA POLYMERASE SIGMA FACTOR FLIA"/>
    <property type="match status" value="1"/>
</dbReference>
<keyword evidence="2 5" id="KW-0731">Sigma factor</keyword>